<evidence type="ECO:0000313" key="3">
    <source>
        <dbReference type="Proteomes" id="UP000824782"/>
    </source>
</evidence>
<evidence type="ECO:0000313" key="2">
    <source>
        <dbReference type="EMBL" id="KAG8594103.1"/>
    </source>
</evidence>
<organism evidence="2 3">
    <name type="scientific">Engystomops pustulosus</name>
    <name type="common">Tungara frog</name>
    <name type="synonym">Physalaemus pustulosus</name>
    <dbReference type="NCBI Taxonomy" id="76066"/>
    <lineage>
        <taxon>Eukaryota</taxon>
        <taxon>Metazoa</taxon>
        <taxon>Chordata</taxon>
        <taxon>Craniata</taxon>
        <taxon>Vertebrata</taxon>
        <taxon>Euteleostomi</taxon>
        <taxon>Amphibia</taxon>
        <taxon>Batrachia</taxon>
        <taxon>Anura</taxon>
        <taxon>Neobatrachia</taxon>
        <taxon>Hyloidea</taxon>
        <taxon>Leptodactylidae</taxon>
        <taxon>Leiuperinae</taxon>
        <taxon>Engystomops</taxon>
    </lineage>
</organism>
<comment type="caution">
    <text evidence="2">The sequence shown here is derived from an EMBL/GenBank/DDBJ whole genome shotgun (WGS) entry which is preliminary data.</text>
</comment>
<dbReference type="Proteomes" id="UP000824782">
    <property type="component" value="Unassembled WGS sequence"/>
</dbReference>
<evidence type="ECO:0000256" key="1">
    <source>
        <dbReference type="SAM" id="SignalP"/>
    </source>
</evidence>
<proteinExistence type="predicted"/>
<dbReference type="PANTHER" id="PTHR39313:SF1">
    <property type="entry name" value="IM:7138239"/>
    <property type="match status" value="1"/>
</dbReference>
<feature type="chain" id="PRO_5043328010" description="Im:7138239" evidence="1">
    <location>
        <begin position="21"/>
        <end position="317"/>
    </location>
</feature>
<keyword evidence="1" id="KW-0732">Signal</keyword>
<evidence type="ECO:0008006" key="4">
    <source>
        <dbReference type="Google" id="ProtNLM"/>
    </source>
</evidence>
<name>A0AAV7D9H3_ENGPU</name>
<dbReference type="AlphaFoldDB" id="A0AAV7D9H3"/>
<accession>A0AAV7D9H3</accession>
<reference evidence="2" key="1">
    <citation type="thesis" date="2020" institute="ProQuest LLC" country="789 East Eisenhower Parkway, Ann Arbor, MI, USA">
        <title>Comparative Genomics and Chromosome Evolution.</title>
        <authorList>
            <person name="Mudd A.B."/>
        </authorList>
    </citation>
    <scope>NUCLEOTIDE SEQUENCE</scope>
    <source>
        <strain evidence="2">237g6f4</strain>
        <tissue evidence="2">Blood</tissue>
    </source>
</reference>
<keyword evidence="3" id="KW-1185">Reference proteome</keyword>
<protein>
    <recommendedName>
        <fullName evidence="4">Im:7138239</fullName>
    </recommendedName>
</protein>
<dbReference type="PANTHER" id="PTHR39313">
    <property type="entry name" value="IM:7138239"/>
    <property type="match status" value="1"/>
</dbReference>
<gene>
    <name evidence="2" type="ORF">GDO81_001072</name>
</gene>
<feature type="signal peptide" evidence="1">
    <location>
        <begin position="1"/>
        <end position="20"/>
    </location>
</feature>
<sequence>MEFSFLVNLNICSLLCSVCAAYDGVINRHTDRRNVFAGCCKRQNNIVYIGQDISGSPVSMDVGLCRPYCGVPQRLNSYNSGFPGLPKHSSMLDFLKNKKLRERIPDTTMTSGSEPSCPHETRCQPTNVRLERVLLYQGIQEVEVIEDCQCNPTPHECIRMPFLKTFFPDTPFESTVDVGKCSSPTVSPGLWCAPTKFDTVIVESPNGAEVVQIVETCEMKEHCYRVTYFEYYYEILYNAMGVKEETLKEIDVGQCLGGCSSGNHCLLRDSRIRDHCFVWAEGSGNVCIPQEYETHLFRSRNGHIRSVLAIKSCKCQM</sequence>
<dbReference type="EMBL" id="WNYA01000001">
    <property type="protein sequence ID" value="KAG8594103.1"/>
    <property type="molecule type" value="Genomic_DNA"/>
</dbReference>